<evidence type="ECO:0000256" key="4">
    <source>
        <dbReference type="ARBA" id="ARBA00022989"/>
    </source>
</evidence>
<dbReference type="EMBL" id="JACOOR010000009">
    <property type="protein sequence ID" value="MBC5660907.1"/>
    <property type="molecule type" value="Genomic_DNA"/>
</dbReference>
<keyword evidence="8" id="KW-1185">Reference proteome</keyword>
<dbReference type="PANTHER" id="PTHR32196">
    <property type="entry name" value="ABC TRANSPORTER PERMEASE PROTEIN YPHD-RELATED-RELATED"/>
    <property type="match status" value="1"/>
</dbReference>
<keyword evidence="4 6" id="KW-1133">Transmembrane helix</keyword>
<evidence type="ECO:0000256" key="5">
    <source>
        <dbReference type="ARBA" id="ARBA00023136"/>
    </source>
</evidence>
<sequence>MRGQKTVKRLGYPILKQKAFLATVAILVIMIFPKTGFYTSYNLIELLKAAAVLEILAFGVTLTVICGGCDLSIGSTMSLSGIIAILLMSHVPMWIAILAGIASGAVIGFINGFFIVQQKTEPFIITLGTGMVIKGVCQQLTDAKPIAPDNPMFVKLANGLAFGFLPNVILVTIILMILFHLLLRYTAFGRNCYAIGGGYDVALYSGINVIKTKWMTYVICGMTAAAGGIMLSSQLNTGSSIYGDNTALLVNCGVVVGGTSFAGGIGGIPQTAIGLLLFSVLENAMNSLMISPYIQQATKGVLIVLIIWLDCYTIKRKNEAV</sequence>
<feature type="transmembrane region" description="Helical" evidence="6">
    <location>
        <begin position="214"/>
        <end position="235"/>
    </location>
</feature>
<name>A0A923RN14_9FIRM</name>
<feature type="transmembrane region" description="Helical" evidence="6">
    <location>
        <begin position="71"/>
        <end position="88"/>
    </location>
</feature>
<accession>A0A923RN14</accession>
<dbReference type="CDD" id="cd06579">
    <property type="entry name" value="TM_PBP1_transp_AraH_like"/>
    <property type="match status" value="1"/>
</dbReference>
<evidence type="ECO:0000313" key="7">
    <source>
        <dbReference type="EMBL" id="MBC5660907.1"/>
    </source>
</evidence>
<feature type="transmembrane region" description="Helical" evidence="6">
    <location>
        <begin position="94"/>
        <end position="116"/>
    </location>
</feature>
<dbReference type="GO" id="GO:0005886">
    <property type="term" value="C:plasma membrane"/>
    <property type="evidence" value="ECO:0007669"/>
    <property type="project" value="UniProtKB-SubCell"/>
</dbReference>
<organism evidence="7 8">
    <name type="scientific">Anaerosacchariphilus hominis</name>
    <dbReference type="NCBI Taxonomy" id="2763017"/>
    <lineage>
        <taxon>Bacteria</taxon>
        <taxon>Bacillati</taxon>
        <taxon>Bacillota</taxon>
        <taxon>Clostridia</taxon>
        <taxon>Lachnospirales</taxon>
        <taxon>Lachnospiraceae</taxon>
        <taxon>Anaerosacchariphilus</taxon>
    </lineage>
</organism>
<evidence type="ECO:0000256" key="2">
    <source>
        <dbReference type="ARBA" id="ARBA00022475"/>
    </source>
</evidence>
<evidence type="ECO:0000256" key="6">
    <source>
        <dbReference type="SAM" id="Phobius"/>
    </source>
</evidence>
<dbReference type="RefSeq" id="WP_186997545.1">
    <property type="nucleotide sequence ID" value="NZ_JACOOR010000009.1"/>
</dbReference>
<keyword evidence="5 6" id="KW-0472">Membrane</keyword>
<comment type="caution">
    <text evidence="7">The sequence shown here is derived from an EMBL/GenBank/DDBJ whole genome shotgun (WGS) entry which is preliminary data.</text>
</comment>
<dbReference type="GO" id="GO:0022857">
    <property type="term" value="F:transmembrane transporter activity"/>
    <property type="evidence" value="ECO:0007669"/>
    <property type="project" value="InterPro"/>
</dbReference>
<keyword evidence="2" id="KW-1003">Cell membrane</keyword>
<dbReference type="InterPro" id="IPR001851">
    <property type="entry name" value="ABC_transp_permease"/>
</dbReference>
<protein>
    <submittedName>
        <fullName evidence="7">ABC transporter permease</fullName>
    </submittedName>
</protein>
<keyword evidence="3 6" id="KW-0812">Transmembrane</keyword>
<reference evidence="7" key="1">
    <citation type="submission" date="2020-08" db="EMBL/GenBank/DDBJ databases">
        <title>Genome public.</title>
        <authorList>
            <person name="Liu C."/>
            <person name="Sun Q."/>
        </authorList>
    </citation>
    <scope>NUCLEOTIDE SEQUENCE</scope>
    <source>
        <strain evidence="7">NSJ-68</strain>
    </source>
</reference>
<gene>
    <name evidence="7" type="ORF">H8S44_14185</name>
</gene>
<proteinExistence type="predicted"/>
<evidence type="ECO:0000256" key="3">
    <source>
        <dbReference type="ARBA" id="ARBA00022692"/>
    </source>
</evidence>
<feature type="transmembrane region" description="Helical" evidence="6">
    <location>
        <begin position="161"/>
        <end position="183"/>
    </location>
</feature>
<feature type="transmembrane region" description="Helical" evidence="6">
    <location>
        <begin position="20"/>
        <end position="40"/>
    </location>
</feature>
<evidence type="ECO:0000313" key="8">
    <source>
        <dbReference type="Proteomes" id="UP000649345"/>
    </source>
</evidence>
<dbReference type="AlphaFoldDB" id="A0A923RN14"/>
<evidence type="ECO:0000256" key="1">
    <source>
        <dbReference type="ARBA" id="ARBA00004651"/>
    </source>
</evidence>
<feature type="transmembrane region" description="Helical" evidence="6">
    <location>
        <begin position="255"/>
        <end position="281"/>
    </location>
</feature>
<dbReference type="Pfam" id="PF02653">
    <property type="entry name" value="BPD_transp_2"/>
    <property type="match status" value="1"/>
</dbReference>
<dbReference type="Proteomes" id="UP000649345">
    <property type="component" value="Unassembled WGS sequence"/>
</dbReference>
<comment type="subcellular location">
    <subcellularLocation>
        <location evidence="1">Cell membrane</location>
        <topology evidence="1">Multi-pass membrane protein</topology>
    </subcellularLocation>
</comment>